<reference evidence="3" key="1">
    <citation type="submission" date="2016-10" db="EMBL/GenBank/DDBJ databases">
        <authorList>
            <person name="Varghese N."/>
            <person name="Submissions S."/>
        </authorList>
    </citation>
    <scope>NUCLEOTIDE SEQUENCE [LARGE SCALE GENOMIC DNA]</scope>
    <source>
        <strain evidence="3">DSM 25575</strain>
    </source>
</reference>
<proteinExistence type="predicted"/>
<keyword evidence="3" id="KW-1185">Reference proteome</keyword>
<feature type="transmembrane region" description="Helical" evidence="1">
    <location>
        <begin position="91"/>
        <end position="108"/>
    </location>
</feature>
<dbReference type="EMBL" id="FOVD01000008">
    <property type="protein sequence ID" value="SFN76512.1"/>
    <property type="molecule type" value="Genomic_DNA"/>
</dbReference>
<keyword evidence="1" id="KW-1133">Transmembrane helix</keyword>
<sequence length="129" mass="14578">MLLVFGFGTFDMYNLFESEDSTTSFEEYFALTLGLLICSLSCISLIMVIAGSSKSIRILNILYVFFVMIFLSLIVIPALGNNENDTSLSEYLIVTGLICTVLFLIILINKFKHKQIQYENIENIGKHTD</sequence>
<gene>
    <name evidence="2" type="ORF">SAMN05421594_4100</name>
</gene>
<accession>A0A1I5BP99</accession>
<keyword evidence="1" id="KW-0472">Membrane</keyword>
<feature type="transmembrane region" description="Helical" evidence="1">
    <location>
        <begin position="28"/>
        <end position="49"/>
    </location>
</feature>
<dbReference type="AlphaFoldDB" id="A0A1I5BP99"/>
<evidence type="ECO:0000313" key="3">
    <source>
        <dbReference type="Proteomes" id="UP000198769"/>
    </source>
</evidence>
<evidence type="ECO:0000313" key="2">
    <source>
        <dbReference type="EMBL" id="SFN76512.1"/>
    </source>
</evidence>
<dbReference type="Proteomes" id="UP000198769">
    <property type="component" value="Unassembled WGS sequence"/>
</dbReference>
<name>A0A1I5BP99_CHROL</name>
<keyword evidence="1" id="KW-0812">Transmembrane</keyword>
<feature type="transmembrane region" description="Helical" evidence="1">
    <location>
        <begin position="61"/>
        <end position="79"/>
    </location>
</feature>
<organism evidence="2 3">
    <name type="scientific">Chryseobacterium oleae</name>
    <dbReference type="NCBI Taxonomy" id="491207"/>
    <lineage>
        <taxon>Bacteria</taxon>
        <taxon>Pseudomonadati</taxon>
        <taxon>Bacteroidota</taxon>
        <taxon>Flavobacteriia</taxon>
        <taxon>Flavobacteriales</taxon>
        <taxon>Weeksellaceae</taxon>
        <taxon>Chryseobacterium group</taxon>
        <taxon>Chryseobacterium</taxon>
    </lineage>
</organism>
<evidence type="ECO:0000256" key="1">
    <source>
        <dbReference type="SAM" id="Phobius"/>
    </source>
</evidence>
<protein>
    <submittedName>
        <fullName evidence="2">Uncharacterized protein</fullName>
    </submittedName>
</protein>